<dbReference type="InterPro" id="IPR006130">
    <property type="entry name" value="Asp/Orn_carbamoylTrfase"/>
</dbReference>
<feature type="binding site" evidence="8">
    <location>
        <begin position="65"/>
        <end position="68"/>
    </location>
    <ligand>
        <name>carbamoyl phosphate</name>
        <dbReference type="ChEBI" id="CHEBI:58228"/>
    </ligand>
</feature>
<dbReference type="Gene3D" id="3.40.50.1370">
    <property type="entry name" value="Aspartate/ornithine carbamoyltransferase"/>
    <property type="match status" value="2"/>
</dbReference>
<reference evidence="11" key="1">
    <citation type="submission" date="2022-01" db="EMBL/GenBank/DDBJ databases">
        <title>Paenibacillus spongiae sp. nov., isolated from marine sponge.</title>
        <authorList>
            <person name="Li Z."/>
            <person name="Zhang M."/>
        </authorList>
    </citation>
    <scope>NUCLEOTIDE SEQUENCE</scope>
    <source>
        <strain evidence="11">PHS-Z3</strain>
    </source>
</reference>
<comment type="subcellular location">
    <subcellularLocation>
        <location evidence="8">Cytoplasm</location>
    </subcellularLocation>
</comment>
<evidence type="ECO:0000256" key="6">
    <source>
        <dbReference type="ARBA" id="ARBA00022679"/>
    </source>
</evidence>
<dbReference type="NCBIfam" id="NF001986">
    <property type="entry name" value="PRK00779.1"/>
    <property type="match status" value="1"/>
</dbReference>
<proteinExistence type="inferred from homology"/>
<dbReference type="EMBL" id="CP091430">
    <property type="protein sequence ID" value="UVI29872.1"/>
    <property type="molecule type" value="Genomic_DNA"/>
</dbReference>
<gene>
    <name evidence="11" type="primary">argF</name>
    <name evidence="11" type="ORF">L1F29_31570</name>
</gene>
<dbReference type="SUPFAM" id="SSF53671">
    <property type="entry name" value="Aspartate/ornithine carbamoyltransferase"/>
    <property type="match status" value="1"/>
</dbReference>
<evidence type="ECO:0000256" key="8">
    <source>
        <dbReference type="HAMAP-Rule" id="MF_01109"/>
    </source>
</evidence>
<evidence type="ECO:0000256" key="2">
    <source>
        <dbReference type="ARBA" id="ARBA00004975"/>
    </source>
</evidence>
<feature type="domain" description="Aspartate/ornithine carbamoyltransferase Asp/Orn-binding" evidence="9">
    <location>
        <begin position="162"/>
        <end position="316"/>
    </location>
</feature>
<dbReference type="PROSITE" id="PS00097">
    <property type="entry name" value="CARBAMOYLTRANSFERASE"/>
    <property type="match status" value="1"/>
</dbReference>
<protein>
    <recommendedName>
        <fullName evidence="5 8">Ornithine carbamoyltransferase</fullName>
        <shortName evidence="8">OTCase</shortName>
        <ecNumber evidence="4 8">2.1.3.3</ecNumber>
    </recommendedName>
</protein>
<sequence>MQPIVKEELASSLRGRDFIALVDYSPEEVRYLIDLAIDLKGKQKAGEIYHPLKGKTLGMIFEKSSTRTRVSFEVGMYQLGGQGLFLSGNDLQIGRGETIWDTAQTLSRYLDGIMIRTYAHRTVIELARGATIPVINGLTDTNHPCQALCDYQTILEHKGRLEGLKVAYIGDGNNMVHSLLMGAAKLGVHMSVATPEGYEPDEDIIRQTMEAASATGSKISVHRDPKEAIADADVVYTDVWASMGFEQEQKEREIAFASYQVNEELTKYAKSDYLFMHCLPAHRGEEVSEGVIDGKHSIIFDQAENRLHAQKAIMAAIM</sequence>
<dbReference type="Proteomes" id="UP001057877">
    <property type="component" value="Chromosome"/>
</dbReference>
<keyword evidence="12" id="KW-1185">Reference proteome</keyword>
<evidence type="ECO:0000256" key="3">
    <source>
        <dbReference type="ARBA" id="ARBA00007805"/>
    </source>
</evidence>
<evidence type="ECO:0000256" key="7">
    <source>
        <dbReference type="ARBA" id="ARBA00048772"/>
    </source>
</evidence>
<dbReference type="NCBIfam" id="TIGR00658">
    <property type="entry name" value="orni_carb_tr"/>
    <property type="match status" value="1"/>
</dbReference>
<dbReference type="RefSeq" id="WP_258385944.1">
    <property type="nucleotide sequence ID" value="NZ_CP091430.1"/>
</dbReference>
<dbReference type="InterPro" id="IPR024904">
    <property type="entry name" value="OTCase_ArgI"/>
</dbReference>
<dbReference type="GO" id="GO:0004585">
    <property type="term" value="F:ornithine carbamoyltransferase activity"/>
    <property type="evidence" value="ECO:0007669"/>
    <property type="project" value="UniProtKB-EC"/>
</dbReference>
<evidence type="ECO:0000256" key="5">
    <source>
        <dbReference type="ARBA" id="ARBA00016634"/>
    </source>
</evidence>
<evidence type="ECO:0000313" key="12">
    <source>
        <dbReference type="Proteomes" id="UP001057877"/>
    </source>
</evidence>
<dbReference type="PRINTS" id="PR00102">
    <property type="entry name" value="OTCASE"/>
</dbReference>
<feature type="binding site" evidence="8">
    <location>
        <position position="238"/>
    </location>
    <ligand>
        <name>L-ornithine</name>
        <dbReference type="ChEBI" id="CHEBI:46911"/>
    </ligand>
</feature>
<organism evidence="11 12">
    <name type="scientific">Paenibacillus spongiae</name>
    <dbReference type="NCBI Taxonomy" id="2909671"/>
    <lineage>
        <taxon>Bacteria</taxon>
        <taxon>Bacillati</taxon>
        <taxon>Bacillota</taxon>
        <taxon>Bacilli</taxon>
        <taxon>Bacillales</taxon>
        <taxon>Paenibacillaceae</taxon>
        <taxon>Paenibacillus</taxon>
    </lineage>
</organism>
<dbReference type="PANTHER" id="PTHR45753">
    <property type="entry name" value="ORNITHINE CARBAMOYLTRANSFERASE, MITOCHONDRIAL"/>
    <property type="match status" value="1"/>
</dbReference>
<evidence type="ECO:0000313" key="11">
    <source>
        <dbReference type="EMBL" id="UVI29872.1"/>
    </source>
</evidence>
<dbReference type="PRINTS" id="PR00100">
    <property type="entry name" value="AOTCASE"/>
</dbReference>
<accession>A0ABY5S7H8</accession>
<dbReference type="InterPro" id="IPR002292">
    <property type="entry name" value="Orn/put_carbamltrans"/>
</dbReference>
<keyword evidence="8" id="KW-0963">Cytoplasm</keyword>
<comment type="pathway">
    <text evidence="2">Amino-acid biosynthesis; L-arginine biosynthesis; L-arginine from L-ornithine and carbamoyl phosphate: step 1/3.</text>
</comment>
<dbReference type="EC" id="2.1.3.3" evidence="4 8"/>
<evidence type="ECO:0000256" key="4">
    <source>
        <dbReference type="ARBA" id="ARBA00013007"/>
    </source>
</evidence>
<feature type="binding site" evidence="8">
    <location>
        <position position="306"/>
    </location>
    <ligand>
        <name>carbamoyl phosphate</name>
        <dbReference type="ChEBI" id="CHEBI:58228"/>
    </ligand>
</feature>
<feature type="binding site" evidence="8">
    <location>
        <begin position="143"/>
        <end position="146"/>
    </location>
    <ligand>
        <name>carbamoyl phosphate</name>
        <dbReference type="ChEBI" id="CHEBI:58228"/>
    </ligand>
</feature>
<dbReference type="InterPro" id="IPR006132">
    <property type="entry name" value="Asp/Orn_carbamoyltranf_P-bd"/>
</dbReference>
<feature type="binding site" evidence="8">
    <location>
        <position position="116"/>
    </location>
    <ligand>
        <name>carbamoyl phosphate</name>
        <dbReference type="ChEBI" id="CHEBI:58228"/>
    </ligand>
</feature>
<keyword evidence="6 8" id="KW-0808">Transferase</keyword>
<dbReference type="InterPro" id="IPR036901">
    <property type="entry name" value="Asp/Orn_carbamoylTrfase_sf"/>
</dbReference>
<comment type="similarity">
    <text evidence="3 8">Belongs to the aspartate/ornithine carbamoyltransferase superfamily. OTCase family.</text>
</comment>
<dbReference type="HAMAP" id="MF_01109">
    <property type="entry name" value="OTCase"/>
    <property type="match status" value="1"/>
</dbReference>
<evidence type="ECO:0000259" key="9">
    <source>
        <dbReference type="Pfam" id="PF00185"/>
    </source>
</evidence>
<dbReference type="Pfam" id="PF00185">
    <property type="entry name" value="OTCace"/>
    <property type="match status" value="1"/>
</dbReference>
<comment type="function">
    <text evidence="1">Reversibly catalyzes the transfer of the carbamoyl group from carbamoyl phosphate (CP) to the N(epsilon) atom of ornithine (ORN) to produce L-citrulline.</text>
</comment>
<name>A0ABY5S7H8_9BACL</name>
<feature type="binding site" evidence="8">
    <location>
        <position position="92"/>
    </location>
    <ligand>
        <name>carbamoyl phosphate</name>
        <dbReference type="ChEBI" id="CHEBI:58228"/>
    </ligand>
</feature>
<feature type="binding site" evidence="8">
    <location>
        <position position="174"/>
    </location>
    <ligand>
        <name>L-ornithine</name>
        <dbReference type="ChEBI" id="CHEBI:46911"/>
    </ligand>
</feature>
<comment type="catalytic activity">
    <reaction evidence="7 8">
        <text>carbamoyl phosphate + L-ornithine = L-citrulline + phosphate + H(+)</text>
        <dbReference type="Rhea" id="RHEA:19513"/>
        <dbReference type="ChEBI" id="CHEBI:15378"/>
        <dbReference type="ChEBI" id="CHEBI:43474"/>
        <dbReference type="ChEBI" id="CHEBI:46911"/>
        <dbReference type="ChEBI" id="CHEBI:57743"/>
        <dbReference type="ChEBI" id="CHEBI:58228"/>
        <dbReference type="EC" id="2.1.3.3"/>
    </reaction>
</comment>
<feature type="domain" description="Aspartate/ornithine carbamoyltransferase carbamoyl-P binding" evidence="10">
    <location>
        <begin position="16"/>
        <end position="156"/>
    </location>
</feature>
<evidence type="ECO:0000259" key="10">
    <source>
        <dbReference type="Pfam" id="PF02729"/>
    </source>
</evidence>
<dbReference type="PANTHER" id="PTHR45753:SF3">
    <property type="entry name" value="ORNITHINE TRANSCARBAMYLASE, MITOCHONDRIAL"/>
    <property type="match status" value="1"/>
</dbReference>
<dbReference type="InterPro" id="IPR006131">
    <property type="entry name" value="Asp_carbamoyltransf_Asp/Orn-bd"/>
</dbReference>
<dbReference type="Pfam" id="PF02729">
    <property type="entry name" value="OTCace_N"/>
    <property type="match status" value="1"/>
</dbReference>
<evidence type="ECO:0000256" key="1">
    <source>
        <dbReference type="ARBA" id="ARBA00003822"/>
    </source>
</evidence>
<feature type="binding site" evidence="8">
    <location>
        <begin position="242"/>
        <end position="243"/>
    </location>
    <ligand>
        <name>L-ornithine</name>
        <dbReference type="ChEBI" id="CHEBI:46911"/>
    </ligand>
</feature>
<feature type="binding site" evidence="8">
    <location>
        <begin position="278"/>
        <end position="279"/>
    </location>
    <ligand>
        <name>carbamoyl phosphate</name>
        <dbReference type="ChEBI" id="CHEBI:58228"/>
    </ligand>
</feature>